<sequence>MLSFILSTAQAAPAQSGENPWIVHLRVATNGNGLLTSCAGSIINQSWVLTTASCIANSRFIWIRYGALNIIHPELVTESTTVRNHPTADIALIGLNRVLDNTGKLLHVSTNNRAEKDNIGPISIADAAAEMPESGRVCGWGASESGTPGEILNCFDADLQVQEDGTIAAVSEEGQATEFDLGAPLVSDGVQYGVLSSVSDGQAVYVNPAQYRGWISDITGL</sequence>
<dbReference type="SMART" id="SM00020">
    <property type="entry name" value="Tryp_SPc"/>
    <property type="match status" value="1"/>
</dbReference>
<accession>A0AAU9TK35</accession>
<keyword evidence="4" id="KW-1015">Disulfide bond</keyword>
<proteinExistence type="predicted"/>
<dbReference type="Pfam" id="PF00089">
    <property type="entry name" value="Trypsin"/>
    <property type="match status" value="1"/>
</dbReference>
<evidence type="ECO:0000256" key="1">
    <source>
        <dbReference type="ARBA" id="ARBA00022670"/>
    </source>
</evidence>
<organism evidence="6 7">
    <name type="scientific">Euphydryas editha</name>
    <name type="common">Edith's checkerspot</name>
    <dbReference type="NCBI Taxonomy" id="104508"/>
    <lineage>
        <taxon>Eukaryota</taxon>
        <taxon>Metazoa</taxon>
        <taxon>Ecdysozoa</taxon>
        <taxon>Arthropoda</taxon>
        <taxon>Hexapoda</taxon>
        <taxon>Insecta</taxon>
        <taxon>Pterygota</taxon>
        <taxon>Neoptera</taxon>
        <taxon>Endopterygota</taxon>
        <taxon>Lepidoptera</taxon>
        <taxon>Glossata</taxon>
        <taxon>Ditrysia</taxon>
        <taxon>Papilionoidea</taxon>
        <taxon>Nymphalidae</taxon>
        <taxon>Nymphalinae</taxon>
        <taxon>Euphydryas</taxon>
    </lineage>
</organism>
<keyword evidence="1" id="KW-0645">Protease</keyword>
<dbReference type="Proteomes" id="UP001153954">
    <property type="component" value="Unassembled WGS sequence"/>
</dbReference>
<dbReference type="InterPro" id="IPR043504">
    <property type="entry name" value="Peptidase_S1_PA_chymotrypsin"/>
</dbReference>
<evidence type="ECO:0000313" key="6">
    <source>
        <dbReference type="EMBL" id="CAH2087206.1"/>
    </source>
</evidence>
<keyword evidence="3" id="KW-0720">Serine protease</keyword>
<dbReference type="PANTHER" id="PTHR24276:SF98">
    <property type="entry name" value="FI18310P1-RELATED"/>
    <property type="match status" value="1"/>
</dbReference>
<dbReference type="GO" id="GO:0004252">
    <property type="term" value="F:serine-type endopeptidase activity"/>
    <property type="evidence" value="ECO:0007669"/>
    <property type="project" value="InterPro"/>
</dbReference>
<evidence type="ECO:0000256" key="2">
    <source>
        <dbReference type="ARBA" id="ARBA00022801"/>
    </source>
</evidence>
<dbReference type="GO" id="GO:0006508">
    <property type="term" value="P:proteolysis"/>
    <property type="evidence" value="ECO:0007669"/>
    <property type="project" value="UniProtKB-KW"/>
</dbReference>
<dbReference type="EMBL" id="CAKOGL010000006">
    <property type="protein sequence ID" value="CAH2087206.1"/>
    <property type="molecule type" value="Genomic_DNA"/>
</dbReference>
<evidence type="ECO:0000313" key="7">
    <source>
        <dbReference type="Proteomes" id="UP001153954"/>
    </source>
</evidence>
<evidence type="ECO:0000256" key="4">
    <source>
        <dbReference type="ARBA" id="ARBA00023157"/>
    </source>
</evidence>
<reference evidence="6" key="1">
    <citation type="submission" date="2022-03" db="EMBL/GenBank/DDBJ databases">
        <authorList>
            <person name="Tunstrom K."/>
        </authorList>
    </citation>
    <scope>NUCLEOTIDE SEQUENCE</scope>
</reference>
<comment type="caution">
    <text evidence="6">The sequence shown here is derived from an EMBL/GenBank/DDBJ whole genome shotgun (WGS) entry which is preliminary data.</text>
</comment>
<name>A0AAU9TK35_EUPED</name>
<protein>
    <recommendedName>
        <fullName evidence="5">Peptidase S1 domain-containing protein</fullName>
    </recommendedName>
</protein>
<keyword evidence="7" id="KW-1185">Reference proteome</keyword>
<dbReference type="PROSITE" id="PS50240">
    <property type="entry name" value="TRYPSIN_DOM"/>
    <property type="match status" value="1"/>
</dbReference>
<evidence type="ECO:0000259" key="5">
    <source>
        <dbReference type="PROSITE" id="PS50240"/>
    </source>
</evidence>
<evidence type="ECO:0000256" key="3">
    <source>
        <dbReference type="ARBA" id="ARBA00022825"/>
    </source>
</evidence>
<dbReference type="InterPro" id="IPR009003">
    <property type="entry name" value="Peptidase_S1_PA"/>
</dbReference>
<gene>
    <name evidence="6" type="ORF">EEDITHA_LOCUS3493</name>
</gene>
<dbReference type="InterPro" id="IPR050430">
    <property type="entry name" value="Peptidase_S1"/>
</dbReference>
<dbReference type="InterPro" id="IPR001254">
    <property type="entry name" value="Trypsin_dom"/>
</dbReference>
<dbReference type="AlphaFoldDB" id="A0AAU9TK35"/>
<dbReference type="SUPFAM" id="SSF50494">
    <property type="entry name" value="Trypsin-like serine proteases"/>
    <property type="match status" value="1"/>
</dbReference>
<feature type="domain" description="Peptidase S1" evidence="5">
    <location>
        <begin position="5"/>
        <end position="220"/>
    </location>
</feature>
<keyword evidence="2" id="KW-0378">Hydrolase</keyword>
<dbReference type="PANTHER" id="PTHR24276">
    <property type="entry name" value="POLYSERASE-RELATED"/>
    <property type="match status" value="1"/>
</dbReference>
<dbReference type="Gene3D" id="2.40.10.10">
    <property type="entry name" value="Trypsin-like serine proteases"/>
    <property type="match status" value="2"/>
</dbReference>